<protein>
    <recommendedName>
        <fullName evidence="5">Probable kinetochore protein NUF2</fullName>
    </recommendedName>
</protein>
<dbReference type="PANTHER" id="PTHR21650:SF2">
    <property type="entry name" value="KINETOCHORE PROTEIN NUF2"/>
    <property type="match status" value="1"/>
</dbReference>
<name>A0A292QAA4_9PEZI</name>
<comment type="subcellular location">
    <subcellularLocation>
        <location evidence="3">Chromosome</location>
        <location evidence="3">Centromere</location>
        <location evidence="3">Kinetochore</location>
    </subcellularLocation>
    <subcellularLocation>
        <location evidence="2">Nucleus</location>
    </subcellularLocation>
</comment>
<keyword evidence="10 14" id="KW-0175">Coiled coil</keyword>
<feature type="domain" description="Nuf2 DHR10-like" evidence="17">
    <location>
        <begin position="287"/>
        <end position="402"/>
    </location>
</feature>
<sequence>MAYNMRQGNFRGSQSNSKPPGSTMKGKQQQQQYAAENHLLLKDNELVDCISELGIPFQMEDLKKPSPQKIQLVFEMFADLLMGVRKETIEPVLNAAAQQVLEFPETQTDSHTLMAFYVSLSQLMLECGIEDFTFNDLAKPDSMRLTRILSYVINFTRFREERANIIDEHFGKAQKAKEKIEQLYFENEDLNNRLQELKVQRLKEEPMIKKAKEVRSALVADLETLRKRQEALSNDLDRLKQLKVSHAQTLEDRQYLKVKTQQENNKIRPYIVDSPQKLQQVITDMANSLGAEKVAHDSLERKSRSLQTSADSFVIVEQDVAGCIKVMEEVEQELIKEEETSRRASRHTEILTVKQTEVHEVERSEKRLSRQLENATEKLKRARETGEGKAEAAQKRMLELKEAYGVLSRERSERDKEMERKKIRIERIEKEMADMKETVEIEVAAAHKEFAKMKSHVELYMSEMEQCI</sequence>
<dbReference type="Pfam" id="PF18595">
    <property type="entry name" value="Nuf2_DHR10-like"/>
    <property type="match status" value="1"/>
</dbReference>
<dbReference type="GO" id="GO:0031262">
    <property type="term" value="C:Ndc80 complex"/>
    <property type="evidence" value="ECO:0007669"/>
    <property type="project" value="InterPro"/>
</dbReference>
<gene>
    <name evidence="18" type="ORF">GSTUAT00000186001</name>
</gene>
<dbReference type="GO" id="GO:0045132">
    <property type="term" value="P:meiotic chromosome segregation"/>
    <property type="evidence" value="ECO:0007669"/>
    <property type="project" value="TreeGrafter"/>
</dbReference>
<evidence type="ECO:0000256" key="6">
    <source>
        <dbReference type="ARBA" id="ARBA00022454"/>
    </source>
</evidence>
<feature type="region of interest" description="Disordered" evidence="15">
    <location>
        <begin position="1"/>
        <end position="30"/>
    </location>
</feature>
<dbReference type="AlphaFoldDB" id="A0A292QAA4"/>
<keyword evidence="8" id="KW-0498">Mitosis</keyword>
<dbReference type="Pfam" id="PF03800">
    <property type="entry name" value="Nuf2"/>
    <property type="match status" value="1"/>
</dbReference>
<keyword evidence="19" id="KW-1185">Reference proteome</keyword>
<evidence type="ECO:0000256" key="4">
    <source>
        <dbReference type="ARBA" id="ARBA00005498"/>
    </source>
</evidence>
<reference evidence="18" key="1">
    <citation type="submission" date="2015-10" db="EMBL/GenBank/DDBJ databases">
        <authorList>
            <person name="Regsiter A."/>
            <person name="william w."/>
        </authorList>
    </citation>
    <scope>NUCLEOTIDE SEQUENCE</scope>
    <source>
        <strain evidence="18">Montdore</strain>
    </source>
</reference>
<evidence type="ECO:0000256" key="8">
    <source>
        <dbReference type="ARBA" id="ARBA00022776"/>
    </source>
</evidence>
<keyword evidence="13" id="KW-0137">Centromere</keyword>
<dbReference type="PANTHER" id="PTHR21650">
    <property type="entry name" value="MEMBRALIN/KINETOCHORE PROTEIN NUF2"/>
    <property type="match status" value="1"/>
</dbReference>
<proteinExistence type="inferred from homology"/>
<keyword evidence="11" id="KW-0539">Nucleus</keyword>
<feature type="domain" description="Kinetochore protein Nuf2 N-terminal" evidence="16">
    <location>
        <begin position="40"/>
        <end position="173"/>
    </location>
</feature>
<evidence type="ECO:0000256" key="3">
    <source>
        <dbReference type="ARBA" id="ARBA00004629"/>
    </source>
</evidence>
<evidence type="ECO:0000256" key="11">
    <source>
        <dbReference type="ARBA" id="ARBA00023242"/>
    </source>
</evidence>
<evidence type="ECO:0000256" key="15">
    <source>
        <dbReference type="SAM" id="MobiDB-lite"/>
    </source>
</evidence>
<evidence type="ECO:0000259" key="17">
    <source>
        <dbReference type="Pfam" id="PF18595"/>
    </source>
</evidence>
<dbReference type="GO" id="GO:0051315">
    <property type="term" value="P:attachment of mitotic spindle microtubules to kinetochore"/>
    <property type="evidence" value="ECO:0007669"/>
    <property type="project" value="TreeGrafter"/>
</dbReference>
<keyword evidence="7" id="KW-0132">Cell division</keyword>
<dbReference type="GO" id="GO:0007052">
    <property type="term" value="P:mitotic spindle organization"/>
    <property type="evidence" value="ECO:0007669"/>
    <property type="project" value="TreeGrafter"/>
</dbReference>
<evidence type="ECO:0000259" key="16">
    <source>
        <dbReference type="Pfam" id="PF03800"/>
    </source>
</evidence>
<keyword evidence="6" id="KW-0158">Chromosome</keyword>
<evidence type="ECO:0000256" key="14">
    <source>
        <dbReference type="SAM" id="Coils"/>
    </source>
</evidence>
<evidence type="ECO:0000256" key="10">
    <source>
        <dbReference type="ARBA" id="ARBA00023054"/>
    </source>
</evidence>
<evidence type="ECO:0000313" key="18">
    <source>
        <dbReference type="EMBL" id="CUS15693.1"/>
    </source>
</evidence>
<organism evidence="18 19">
    <name type="scientific">Tuber aestivum</name>
    <name type="common">summer truffle</name>
    <dbReference type="NCBI Taxonomy" id="59557"/>
    <lineage>
        <taxon>Eukaryota</taxon>
        <taxon>Fungi</taxon>
        <taxon>Dikarya</taxon>
        <taxon>Ascomycota</taxon>
        <taxon>Pezizomycotina</taxon>
        <taxon>Pezizomycetes</taxon>
        <taxon>Pezizales</taxon>
        <taxon>Tuberaceae</taxon>
        <taxon>Tuber</taxon>
    </lineage>
</organism>
<dbReference type="GO" id="GO:0051301">
    <property type="term" value="P:cell division"/>
    <property type="evidence" value="ECO:0007669"/>
    <property type="project" value="UniProtKB-KW"/>
</dbReference>
<dbReference type="Proteomes" id="UP001412239">
    <property type="component" value="Unassembled WGS sequence"/>
</dbReference>
<evidence type="ECO:0000256" key="5">
    <source>
        <dbReference type="ARBA" id="ARBA00017594"/>
    </source>
</evidence>
<keyword evidence="9" id="KW-0995">Kinetochore</keyword>
<accession>A0A292QAA4</accession>
<dbReference type="Gene3D" id="1.10.418.60">
    <property type="entry name" value="Ncd80 complex, Nuf2 subunit"/>
    <property type="match status" value="1"/>
</dbReference>
<keyword evidence="12" id="KW-0131">Cell cycle</keyword>
<dbReference type="EMBL" id="LN890944">
    <property type="protein sequence ID" value="CUS15693.1"/>
    <property type="molecule type" value="Genomic_DNA"/>
</dbReference>
<dbReference type="InterPro" id="IPR038275">
    <property type="entry name" value="Nuf2_N_sf"/>
</dbReference>
<dbReference type="GO" id="GO:0005634">
    <property type="term" value="C:nucleus"/>
    <property type="evidence" value="ECO:0007669"/>
    <property type="project" value="UniProtKB-SubCell"/>
</dbReference>
<evidence type="ECO:0000256" key="12">
    <source>
        <dbReference type="ARBA" id="ARBA00023306"/>
    </source>
</evidence>
<feature type="coiled-coil region" evidence="14">
    <location>
        <begin position="173"/>
        <end position="242"/>
    </location>
</feature>
<comment type="function">
    <text evidence="1">Acts as a component of the essential kinetochore-associated NDC80 complex, which is required for chromosome segregation and spindle checkpoint activity.</text>
</comment>
<evidence type="ECO:0000256" key="1">
    <source>
        <dbReference type="ARBA" id="ARBA00002772"/>
    </source>
</evidence>
<evidence type="ECO:0000313" key="19">
    <source>
        <dbReference type="Proteomes" id="UP001412239"/>
    </source>
</evidence>
<comment type="similarity">
    <text evidence="4">Belongs to the NUF2 family.</text>
</comment>
<evidence type="ECO:0000256" key="9">
    <source>
        <dbReference type="ARBA" id="ARBA00022838"/>
    </source>
</evidence>
<feature type="coiled-coil region" evidence="14">
    <location>
        <begin position="327"/>
        <end position="445"/>
    </location>
</feature>
<dbReference type="InterPro" id="IPR041112">
    <property type="entry name" value="Nuf2_DHR10-like"/>
</dbReference>
<dbReference type="GO" id="GO:0044877">
    <property type="term" value="F:protein-containing complex binding"/>
    <property type="evidence" value="ECO:0007669"/>
    <property type="project" value="TreeGrafter"/>
</dbReference>
<dbReference type="GO" id="GO:0051383">
    <property type="term" value="P:kinetochore organization"/>
    <property type="evidence" value="ECO:0007669"/>
    <property type="project" value="TreeGrafter"/>
</dbReference>
<evidence type="ECO:0000256" key="2">
    <source>
        <dbReference type="ARBA" id="ARBA00004123"/>
    </source>
</evidence>
<evidence type="ECO:0000256" key="7">
    <source>
        <dbReference type="ARBA" id="ARBA00022618"/>
    </source>
</evidence>
<evidence type="ECO:0000256" key="13">
    <source>
        <dbReference type="ARBA" id="ARBA00023328"/>
    </source>
</evidence>
<dbReference type="InterPro" id="IPR005549">
    <property type="entry name" value="Kinetochore_Nuf2_N"/>
</dbReference>